<dbReference type="OrthoDB" id="10040049at2759"/>
<protein>
    <submittedName>
        <fullName evidence="1">Uncharacterized protein</fullName>
    </submittedName>
</protein>
<name>A0A7J5YKJ0_DISMA</name>
<gene>
    <name evidence="1" type="ORF">F7725_019200</name>
</gene>
<dbReference type="EMBL" id="JAAKFY010000011">
    <property type="protein sequence ID" value="KAF3849481.1"/>
    <property type="molecule type" value="Genomic_DNA"/>
</dbReference>
<accession>A0A7J5YKJ0</accession>
<dbReference type="AlphaFoldDB" id="A0A7J5YKJ0"/>
<comment type="caution">
    <text evidence="1">The sequence shown here is derived from an EMBL/GenBank/DDBJ whole genome shotgun (WGS) entry which is preliminary data.</text>
</comment>
<evidence type="ECO:0000313" key="1">
    <source>
        <dbReference type="EMBL" id="KAF3849481.1"/>
    </source>
</evidence>
<dbReference type="Proteomes" id="UP000518266">
    <property type="component" value="Unassembled WGS sequence"/>
</dbReference>
<proteinExistence type="predicted"/>
<sequence>MTLVCKPRNINVGQISSVEWTLRGRVIKQLGRRTITLNPITGSVLSIEKAILLDIGKKKLVKIIQTKIDVTGNDIKQAPIIESKRQINVRCLGTEGQTESLECCVQSPFKVNWFKDSPNPFGKFKMFQKTSQSDHTENTHPITVYFINNTVKCLQMLVLLKMESNSVAHINDR</sequence>
<keyword evidence="2" id="KW-1185">Reference proteome</keyword>
<evidence type="ECO:0000313" key="2">
    <source>
        <dbReference type="Proteomes" id="UP000518266"/>
    </source>
</evidence>
<organism evidence="1 2">
    <name type="scientific">Dissostichus mawsoni</name>
    <name type="common">Antarctic cod</name>
    <dbReference type="NCBI Taxonomy" id="36200"/>
    <lineage>
        <taxon>Eukaryota</taxon>
        <taxon>Metazoa</taxon>
        <taxon>Chordata</taxon>
        <taxon>Craniata</taxon>
        <taxon>Vertebrata</taxon>
        <taxon>Euteleostomi</taxon>
        <taxon>Actinopterygii</taxon>
        <taxon>Neopterygii</taxon>
        <taxon>Teleostei</taxon>
        <taxon>Neoteleostei</taxon>
        <taxon>Acanthomorphata</taxon>
        <taxon>Eupercaria</taxon>
        <taxon>Perciformes</taxon>
        <taxon>Notothenioidei</taxon>
        <taxon>Nototheniidae</taxon>
        <taxon>Dissostichus</taxon>
    </lineage>
</organism>
<reference evidence="1 2" key="1">
    <citation type="submission" date="2020-03" db="EMBL/GenBank/DDBJ databases">
        <title>Dissostichus mawsoni Genome sequencing and assembly.</title>
        <authorList>
            <person name="Park H."/>
        </authorList>
    </citation>
    <scope>NUCLEOTIDE SEQUENCE [LARGE SCALE GENOMIC DNA]</scope>
    <source>
        <strain evidence="1">DM0001</strain>
        <tissue evidence="1">Muscle</tissue>
    </source>
</reference>